<dbReference type="GO" id="GO:0016301">
    <property type="term" value="F:kinase activity"/>
    <property type="evidence" value="ECO:0007669"/>
    <property type="project" value="UniProtKB-KW"/>
</dbReference>
<dbReference type="NCBIfam" id="NF007139">
    <property type="entry name" value="PRK09585.1-3"/>
    <property type="match status" value="1"/>
</dbReference>
<dbReference type="NCBIfam" id="NF007138">
    <property type="entry name" value="PRK09585.1-1"/>
    <property type="match status" value="1"/>
</dbReference>
<comment type="function">
    <text evidence="1">Catalyzes the specific phosphorylation of 1,6-anhydro-N-acetylmuramic acid (anhMurNAc) with the simultaneous cleavage of the 1,6-anhydro ring, generating MurNAc-6-P. Is required for the utilization of anhMurNAc either imported from the medium or derived from its own cell wall murein, and thus plays a role in cell wall recycling.</text>
</comment>
<dbReference type="KEGG" id="cko:CKO_01652"/>
<keyword evidence="1" id="KW-0119">Carbohydrate metabolism</keyword>
<dbReference type="Pfam" id="PF03702">
    <property type="entry name" value="AnmK"/>
    <property type="match status" value="1"/>
</dbReference>
<dbReference type="CDD" id="cd24050">
    <property type="entry name" value="ASKHA_NBD_ANMK"/>
    <property type="match status" value="1"/>
</dbReference>
<comment type="catalytic activity">
    <reaction evidence="1">
        <text>1,6-anhydro-N-acetyl-beta-muramate + ATP + H2O = N-acetyl-D-muramate 6-phosphate + ADP + H(+)</text>
        <dbReference type="Rhea" id="RHEA:24952"/>
        <dbReference type="ChEBI" id="CHEBI:15377"/>
        <dbReference type="ChEBI" id="CHEBI:15378"/>
        <dbReference type="ChEBI" id="CHEBI:30616"/>
        <dbReference type="ChEBI" id="CHEBI:58690"/>
        <dbReference type="ChEBI" id="CHEBI:58722"/>
        <dbReference type="ChEBI" id="CHEBI:456216"/>
        <dbReference type="EC" id="2.7.1.170"/>
    </reaction>
</comment>
<keyword evidence="3" id="KW-1185">Reference proteome</keyword>
<proteinExistence type="inferred from homology"/>
<dbReference type="HAMAP" id="MF_01270">
    <property type="entry name" value="AnhMurNAc_kinase"/>
    <property type="match status" value="1"/>
</dbReference>
<dbReference type="InterPro" id="IPR005338">
    <property type="entry name" value="Anhydro_N_Ac-Mur_kinase"/>
</dbReference>
<dbReference type="SUPFAM" id="SSF53067">
    <property type="entry name" value="Actin-like ATPase domain"/>
    <property type="match status" value="1"/>
</dbReference>
<sequence length="397" mass="42476">MVLAETLWLSGNAKIMLNTLKGRCMKSGRFIGVMSGTSLDGVDVVLAAIDETMVAQQASLTWPIPVHLKQAILDICQGQQLTLSQFGQLDTQLGQLFADAVNALLAQEKLRPRDIVAIGCHGQTVWHEPTGAAPHTLQIGDNNQIVARTGITVVGDFRRRDIALGGQGAPLVPAFHQALLAHPTERRMVLNIGGIANLSLLIPGQPVRGYDTGPGNMLMDAWIWRQCGKPYDKDAQWASEGKVIIPLLQNMLSDPYFSAPAPKSTGREYFNYGWIERHLSAFPGLAPRDIQATLAELTAVTISEQVLLSGGCERLMVCGGGSRNPLLMARLAGLLPGTEVTSTDEAGISGDDMEALAFAWLAWRTLAGLPGNLPSVTGATESSILGAIFPANPRTQS</sequence>
<dbReference type="STRING" id="290338.CKO_01652"/>
<dbReference type="GO" id="GO:0009254">
    <property type="term" value="P:peptidoglycan turnover"/>
    <property type="evidence" value="ECO:0007669"/>
    <property type="project" value="UniProtKB-UniRule"/>
</dbReference>
<dbReference type="UniPathway" id="UPA00343"/>
<dbReference type="EMBL" id="CP000822">
    <property type="protein sequence ID" value="ABV12784.1"/>
    <property type="molecule type" value="Genomic_DNA"/>
</dbReference>
<dbReference type="AlphaFoldDB" id="A8AH21"/>
<dbReference type="GO" id="GO:0097175">
    <property type="term" value="P:1,6-anhydro-N-acetyl-beta-muramic acid catabolic process"/>
    <property type="evidence" value="ECO:0007669"/>
    <property type="project" value="UniProtKB-UniRule"/>
</dbReference>
<evidence type="ECO:0000313" key="3">
    <source>
        <dbReference type="Proteomes" id="UP000008148"/>
    </source>
</evidence>
<evidence type="ECO:0000313" key="2">
    <source>
        <dbReference type="EMBL" id="ABV12784.1"/>
    </source>
</evidence>
<accession>A8AH21</accession>
<dbReference type="GO" id="GO:0006040">
    <property type="term" value="P:amino sugar metabolic process"/>
    <property type="evidence" value="ECO:0007669"/>
    <property type="project" value="InterPro"/>
</dbReference>
<feature type="binding site" evidence="1">
    <location>
        <begin position="36"/>
        <end position="43"/>
    </location>
    <ligand>
        <name>ATP</name>
        <dbReference type="ChEBI" id="CHEBI:30616"/>
    </ligand>
</feature>
<dbReference type="PANTHER" id="PTHR30605:SF0">
    <property type="entry name" value="ANHYDRO-N-ACETYLMURAMIC ACID KINASE"/>
    <property type="match status" value="1"/>
</dbReference>
<dbReference type="EC" id="2.7.1.170" evidence="1"/>
<protein>
    <recommendedName>
        <fullName evidence="1">Anhydro-N-acetylmuramic acid kinase</fullName>
        <ecNumber evidence="1">2.7.1.170</ecNumber>
    </recommendedName>
    <alternativeName>
        <fullName evidence="1">AnhMurNAc kinase</fullName>
    </alternativeName>
</protein>
<dbReference type="GO" id="GO:0016773">
    <property type="term" value="F:phosphotransferase activity, alcohol group as acceptor"/>
    <property type="evidence" value="ECO:0007669"/>
    <property type="project" value="UniProtKB-UniRule"/>
</dbReference>
<dbReference type="HOGENOM" id="CLU_038782_0_0_6"/>
<keyword evidence="1" id="KW-0418">Kinase</keyword>
<keyword evidence="1" id="KW-0808">Transferase</keyword>
<name>A8AH21_CITK8</name>
<evidence type="ECO:0000256" key="1">
    <source>
        <dbReference type="HAMAP-Rule" id="MF_01270"/>
    </source>
</evidence>
<dbReference type="UniPathway" id="UPA00544"/>
<reference evidence="2 3" key="1">
    <citation type="submission" date="2007-08" db="EMBL/GenBank/DDBJ databases">
        <authorList>
            <consortium name="The Citrobacter koseri Genome Sequencing Project"/>
            <person name="McClelland M."/>
            <person name="Sanderson E.K."/>
            <person name="Porwollik S."/>
            <person name="Spieth J."/>
            <person name="Clifton W.S."/>
            <person name="Latreille P."/>
            <person name="Courtney L."/>
            <person name="Wang C."/>
            <person name="Pepin K."/>
            <person name="Bhonagiri V."/>
            <person name="Nash W."/>
            <person name="Johnson M."/>
            <person name="Thiruvilangam P."/>
            <person name="Wilson R."/>
        </authorList>
    </citation>
    <scope>NUCLEOTIDE SEQUENCE [LARGE SCALE GENOMIC DNA]</scope>
    <source>
        <strain evidence="3">ATCC BAA-895 / CDC 4225-83 / SGSC4696</strain>
    </source>
</reference>
<organism evidence="2 3">
    <name type="scientific">Citrobacter koseri (strain ATCC BAA-895 / CDC 4225-83 / SGSC4696)</name>
    <dbReference type="NCBI Taxonomy" id="290338"/>
    <lineage>
        <taxon>Bacteria</taxon>
        <taxon>Pseudomonadati</taxon>
        <taxon>Pseudomonadota</taxon>
        <taxon>Gammaproteobacteria</taxon>
        <taxon>Enterobacterales</taxon>
        <taxon>Enterobacteriaceae</taxon>
        <taxon>Citrobacter</taxon>
    </lineage>
</organism>
<dbReference type="Proteomes" id="UP000008148">
    <property type="component" value="Chromosome"/>
</dbReference>
<dbReference type="InterPro" id="IPR043129">
    <property type="entry name" value="ATPase_NBD"/>
</dbReference>
<keyword evidence="1" id="KW-0067">ATP-binding</keyword>
<comment type="pathway">
    <text evidence="1">Cell wall biogenesis; peptidoglycan recycling.</text>
</comment>
<comment type="pathway">
    <text evidence="1">Amino-sugar metabolism; 1,6-anhydro-N-acetylmuramate degradation.</text>
</comment>
<gene>
    <name evidence="1" type="primary">anmK</name>
    <name evidence="2" type="ordered locus">CKO_01652</name>
</gene>
<dbReference type="NCBIfam" id="NF007148">
    <property type="entry name" value="PRK09585.3-2"/>
    <property type="match status" value="1"/>
</dbReference>
<dbReference type="GO" id="GO:0005524">
    <property type="term" value="F:ATP binding"/>
    <property type="evidence" value="ECO:0007669"/>
    <property type="project" value="UniProtKB-UniRule"/>
</dbReference>
<comment type="similarity">
    <text evidence="1">Belongs to the anhydro-N-acetylmuramic acid kinase family.</text>
</comment>
<keyword evidence="1" id="KW-0547">Nucleotide-binding</keyword>
<dbReference type="PANTHER" id="PTHR30605">
    <property type="entry name" value="ANHYDRO-N-ACETYLMURAMIC ACID KINASE"/>
    <property type="match status" value="1"/>
</dbReference>
<dbReference type="Gene3D" id="3.30.420.40">
    <property type="match status" value="2"/>
</dbReference>